<comment type="caution">
    <text evidence="1">The sequence shown here is derived from an EMBL/GenBank/DDBJ whole genome shotgun (WGS) entry which is preliminary data.</text>
</comment>
<reference evidence="2" key="1">
    <citation type="submission" date="2018-08" db="EMBL/GenBank/DDBJ databases">
        <authorList>
            <person name="Zhang J."/>
            <person name="Du Z.-J."/>
        </authorList>
    </citation>
    <scope>NUCLEOTIDE SEQUENCE [LARGE SCALE GENOMIC DNA]</scope>
    <source>
        <strain evidence="2">KCTC 52655</strain>
    </source>
</reference>
<name>A0A3D8M3D4_9ALTE</name>
<dbReference type="Proteomes" id="UP000256561">
    <property type="component" value="Unassembled WGS sequence"/>
</dbReference>
<dbReference type="AlphaFoldDB" id="A0A3D8M3D4"/>
<keyword evidence="2" id="KW-1185">Reference proteome</keyword>
<protein>
    <submittedName>
        <fullName evidence="1">Uncharacterized protein</fullName>
    </submittedName>
</protein>
<proteinExistence type="predicted"/>
<evidence type="ECO:0000313" key="2">
    <source>
        <dbReference type="Proteomes" id="UP000256561"/>
    </source>
</evidence>
<organism evidence="1 2">
    <name type="scientific">Alteromonas aestuariivivens</name>
    <dbReference type="NCBI Taxonomy" id="1938339"/>
    <lineage>
        <taxon>Bacteria</taxon>
        <taxon>Pseudomonadati</taxon>
        <taxon>Pseudomonadota</taxon>
        <taxon>Gammaproteobacteria</taxon>
        <taxon>Alteromonadales</taxon>
        <taxon>Alteromonadaceae</taxon>
        <taxon>Alteromonas/Salinimonas group</taxon>
        <taxon>Alteromonas</taxon>
    </lineage>
</organism>
<sequence length="92" mass="10294">MSILPAYWISHPAMANAEGVETAGAARNAEDTRIPSEVNRQLSFSVPSVLFRIQPLLSVSARQSLGSIGEMHRHTECAKMTRNLENKFKRRK</sequence>
<dbReference type="EMBL" id="QRHA01000012">
    <property type="protein sequence ID" value="RDV24247.1"/>
    <property type="molecule type" value="Genomic_DNA"/>
</dbReference>
<gene>
    <name evidence="1" type="ORF">DXV75_14610</name>
</gene>
<accession>A0A3D8M3D4</accession>
<evidence type="ECO:0000313" key="1">
    <source>
        <dbReference type="EMBL" id="RDV24247.1"/>
    </source>
</evidence>